<keyword evidence="3" id="KW-1185">Reference proteome</keyword>
<feature type="transmembrane region" description="Helical" evidence="1">
    <location>
        <begin position="7"/>
        <end position="28"/>
    </location>
</feature>
<feature type="transmembrane region" description="Helical" evidence="1">
    <location>
        <begin position="231"/>
        <end position="249"/>
    </location>
</feature>
<feature type="transmembrane region" description="Helical" evidence="1">
    <location>
        <begin position="48"/>
        <end position="70"/>
    </location>
</feature>
<keyword evidence="1" id="KW-0472">Membrane</keyword>
<gene>
    <name evidence="2" type="ORF">BCR33DRAFT_858429</name>
</gene>
<feature type="transmembrane region" description="Helical" evidence="1">
    <location>
        <begin position="127"/>
        <end position="148"/>
    </location>
</feature>
<keyword evidence="1" id="KW-1133">Transmembrane helix</keyword>
<evidence type="ECO:0000256" key="1">
    <source>
        <dbReference type="SAM" id="Phobius"/>
    </source>
</evidence>
<proteinExistence type="predicted"/>
<dbReference type="OrthoDB" id="2100544at2759"/>
<feature type="transmembrane region" description="Helical" evidence="1">
    <location>
        <begin position="205"/>
        <end position="225"/>
    </location>
</feature>
<accession>A0A1Y2AZD4</accession>
<dbReference type="EMBL" id="MCGO01000101">
    <property type="protein sequence ID" value="ORY27597.1"/>
    <property type="molecule type" value="Genomic_DNA"/>
</dbReference>
<dbReference type="Proteomes" id="UP000193642">
    <property type="component" value="Unassembled WGS sequence"/>
</dbReference>
<name>A0A1Y2AZD4_9FUNG</name>
<organism evidence="2 3">
    <name type="scientific">Rhizoclosmatium globosum</name>
    <dbReference type="NCBI Taxonomy" id="329046"/>
    <lineage>
        <taxon>Eukaryota</taxon>
        <taxon>Fungi</taxon>
        <taxon>Fungi incertae sedis</taxon>
        <taxon>Chytridiomycota</taxon>
        <taxon>Chytridiomycota incertae sedis</taxon>
        <taxon>Chytridiomycetes</taxon>
        <taxon>Chytridiales</taxon>
        <taxon>Chytriomycetaceae</taxon>
        <taxon>Rhizoclosmatium</taxon>
    </lineage>
</organism>
<dbReference type="AlphaFoldDB" id="A0A1Y2AZD4"/>
<evidence type="ECO:0000313" key="2">
    <source>
        <dbReference type="EMBL" id="ORY27597.1"/>
    </source>
</evidence>
<keyword evidence="1" id="KW-0812">Transmembrane</keyword>
<sequence length="298" mass="33839">MTHIKRNVSIVMASFAFILIWVLLYYAIVEENVKMGSKVTLKTIFTPFTTLLLVMIIANLGEYVIEALLFDQYASSLVSTEILETIRTVCDCAGEYSYLTYGLLRADAIVKMIFPKFQPILKKLQRFAVPVAFLVEAGSRILAFVYATNILDNTILLVHYIVSAVNGLLIIFVDAVCLIAFIRFLRRIQEDVDSLDNRFIIISRYGIVSVIVCISALGFSIAYSFTQEETWSLIIYLHFSAIVLVLFLMKRALLEDRKTTNEAPSRRLESGEHSIIKRMTVTKEAKTMETSFTKKSHI</sequence>
<feature type="transmembrane region" description="Helical" evidence="1">
    <location>
        <begin position="160"/>
        <end position="185"/>
    </location>
</feature>
<evidence type="ECO:0000313" key="3">
    <source>
        <dbReference type="Proteomes" id="UP000193642"/>
    </source>
</evidence>
<reference evidence="2 3" key="1">
    <citation type="submission" date="2016-07" db="EMBL/GenBank/DDBJ databases">
        <title>Pervasive Adenine N6-methylation of Active Genes in Fungi.</title>
        <authorList>
            <consortium name="DOE Joint Genome Institute"/>
            <person name="Mondo S.J."/>
            <person name="Dannebaum R.O."/>
            <person name="Kuo R.C."/>
            <person name="Labutti K."/>
            <person name="Haridas S."/>
            <person name="Kuo A."/>
            <person name="Salamov A."/>
            <person name="Ahrendt S.R."/>
            <person name="Lipzen A."/>
            <person name="Sullivan W."/>
            <person name="Andreopoulos W.B."/>
            <person name="Clum A."/>
            <person name="Lindquist E."/>
            <person name="Daum C."/>
            <person name="Ramamoorthy G.K."/>
            <person name="Gryganskyi A."/>
            <person name="Culley D."/>
            <person name="Magnuson J.K."/>
            <person name="James T.Y."/>
            <person name="O'Malley M.A."/>
            <person name="Stajich J.E."/>
            <person name="Spatafora J.W."/>
            <person name="Visel A."/>
            <person name="Grigoriev I.V."/>
        </authorList>
    </citation>
    <scope>NUCLEOTIDE SEQUENCE [LARGE SCALE GENOMIC DNA]</scope>
    <source>
        <strain evidence="2 3">JEL800</strain>
    </source>
</reference>
<comment type="caution">
    <text evidence="2">The sequence shown here is derived from an EMBL/GenBank/DDBJ whole genome shotgun (WGS) entry which is preliminary data.</text>
</comment>
<protein>
    <submittedName>
        <fullName evidence="2">Uncharacterized protein</fullName>
    </submittedName>
</protein>